<name>A0A835MGQ8_9ROSI</name>
<dbReference type="AlphaFoldDB" id="A0A835MGQ8"/>
<evidence type="ECO:0000313" key="1">
    <source>
        <dbReference type="EMBL" id="KAF9665857.1"/>
    </source>
</evidence>
<gene>
    <name evidence="1" type="ORF">SADUNF_Sadunf16G0168400</name>
</gene>
<protein>
    <submittedName>
        <fullName evidence="1">Uncharacterized protein</fullName>
    </submittedName>
</protein>
<reference evidence="1 2" key="1">
    <citation type="submission" date="2020-10" db="EMBL/GenBank/DDBJ databases">
        <title>Plant Genome Project.</title>
        <authorList>
            <person name="Zhang R.-G."/>
        </authorList>
    </citation>
    <scope>NUCLEOTIDE SEQUENCE [LARGE SCALE GENOMIC DNA]</scope>
    <source>
        <strain evidence="1">FAFU-HL-1</strain>
        <tissue evidence="1">Leaf</tissue>
    </source>
</reference>
<dbReference type="Proteomes" id="UP000657918">
    <property type="component" value="Chromosome 16"/>
</dbReference>
<organism evidence="1 2">
    <name type="scientific">Salix dunnii</name>
    <dbReference type="NCBI Taxonomy" id="1413687"/>
    <lineage>
        <taxon>Eukaryota</taxon>
        <taxon>Viridiplantae</taxon>
        <taxon>Streptophyta</taxon>
        <taxon>Embryophyta</taxon>
        <taxon>Tracheophyta</taxon>
        <taxon>Spermatophyta</taxon>
        <taxon>Magnoliopsida</taxon>
        <taxon>eudicotyledons</taxon>
        <taxon>Gunneridae</taxon>
        <taxon>Pentapetalae</taxon>
        <taxon>rosids</taxon>
        <taxon>fabids</taxon>
        <taxon>Malpighiales</taxon>
        <taxon>Salicaceae</taxon>
        <taxon>Saliceae</taxon>
        <taxon>Salix</taxon>
    </lineage>
</organism>
<evidence type="ECO:0000313" key="2">
    <source>
        <dbReference type="Proteomes" id="UP000657918"/>
    </source>
</evidence>
<comment type="caution">
    <text evidence="1">The sequence shown here is derived from an EMBL/GenBank/DDBJ whole genome shotgun (WGS) entry which is preliminary data.</text>
</comment>
<proteinExistence type="predicted"/>
<sequence>MNGITNILVIAKVSQLMLETQITENLLLASHNILMDHFERPDSSSPINCLQNLKSSVRCGYNCDP</sequence>
<dbReference type="EMBL" id="JADGMS010000016">
    <property type="protein sequence ID" value="KAF9665857.1"/>
    <property type="molecule type" value="Genomic_DNA"/>
</dbReference>
<accession>A0A835MGQ8</accession>
<keyword evidence="2" id="KW-1185">Reference proteome</keyword>